<evidence type="ECO:0000256" key="1">
    <source>
        <dbReference type="SAM" id="Phobius"/>
    </source>
</evidence>
<comment type="caution">
    <text evidence="2">The sequence shown here is derived from an EMBL/GenBank/DDBJ whole genome shotgun (WGS) entry which is preliminary data.</text>
</comment>
<dbReference type="RefSeq" id="WP_209552004.1">
    <property type="nucleotide sequence ID" value="NZ_QFAY01000031.1"/>
</dbReference>
<keyword evidence="1" id="KW-0812">Transmembrane</keyword>
<keyword evidence="3" id="KW-1185">Reference proteome</keyword>
<accession>A0ABS5AZK4</accession>
<feature type="transmembrane region" description="Helical" evidence="1">
    <location>
        <begin position="166"/>
        <end position="188"/>
    </location>
</feature>
<gene>
    <name evidence="2" type="ORF">DHL47_11945</name>
</gene>
<sequence length="215" mass="24783">MIYFINKWYQLGTVLFILISVSLLLFRPDLSVSQYLMTFQLLALFAHQFEEYQFPGGASPIINIAIYDEKELADRFPGNTLSIMLVNTIAWLLYASSILFSEAYWMGIGISLFSLSQLLGHGFQMNHRLNTWYNPGLLTTVFLFIPTATVYLVYVCQQGLVTGWDWILGLIMFVSSILMSIILPVQLLKDKKTRYVISKQQMDKFHQITKLAKRN</sequence>
<dbReference type="InterPro" id="IPR025671">
    <property type="entry name" value="HXXEE"/>
</dbReference>
<dbReference type="Proteomes" id="UP001519349">
    <property type="component" value="Unassembled WGS sequence"/>
</dbReference>
<evidence type="ECO:0000313" key="2">
    <source>
        <dbReference type="EMBL" id="MBP2622013.1"/>
    </source>
</evidence>
<feature type="transmembrane region" description="Helical" evidence="1">
    <location>
        <begin position="6"/>
        <end position="26"/>
    </location>
</feature>
<dbReference type="Pfam" id="PF13787">
    <property type="entry name" value="HXXEE"/>
    <property type="match status" value="1"/>
</dbReference>
<proteinExistence type="predicted"/>
<dbReference type="EMBL" id="QFAY01000031">
    <property type="protein sequence ID" value="MBP2622013.1"/>
    <property type="molecule type" value="Genomic_DNA"/>
</dbReference>
<name>A0ABS5AZK4_9STRE</name>
<feature type="transmembrane region" description="Helical" evidence="1">
    <location>
        <begin position="132"/>
        <end position="154"/>
    </location>
</feature>
<reference evidence="2 3" key="1">
    <citation type="submission" date="2018-05" db="EMBL/GenBank/DDBJ databases">
        <title>Draft genome sequence of Streptococcus panodentis CCUG 70867T.</title>
        <authorList>
            <person name="Salva-Serra F."/>
            <person name="Mendez V."/>
            <person name="Jaen-Luchoro D."/>
            <person name="Gonzales-Siles L."/>
            <person name="Karlsson R."/>
            <person name="Engstrom-Jakobsson H."/>
            <person name="Busquets A."/>
            <person name="Gomila M."/>
            <person name="Pineiro-Iglesias B."/>
            <person name="Bennasar-Figueras A."/>
            <person name="Seeger M."/>
            <person name="Moore E."/>
        </authorList>
    </citation>
    <scope>NUCLEOTIDE SEQUENCE [LARGE SCALE GENOMIC DNA]</scope>
    <source>
        <strain evidence="2 3">CCUG 70867</strain>
    </source>
</reference>
<organism evidence="2 3">
    <name type="scientific">Streptococcus panodentis</name>
    <dbReference type="NCBI Taxonomy" id="1581472"/>
    <lineage>
        <taxon>Bacteria</taxon>
        <taxon>Bacillati</taxon>
        <taxon>Bacillota</taxon>
        <taxon>Bacilli</taxon>
        <taxon>Lactobacillales</taxon>
        <taxon>Streptococcaceae</taxon>
        <taxon>Streptococcus</taxon>
    </lineage>
</organism>
<keyword evidence="1" id="KW-0472">Membrane</keyword>
<evidence type="ECO:0000313" key="3">
    <source>
        <dbReference type="Proteomes" id="UP001519349"/>
    </source>
</evidence>
<protein>
    <submittedName>
        <fullName evidence="2">HXXEE domain-containing protein</fullName>
    </submittedName>
</protein>
<keyword evidence="1" id="KW-1133">Transmembrane helix</keyword>